<comment type="function">
    <text evidence="2">Antitoxin component of a type II toxin-antitoxin (TA) system.</text>
</comment>
<gene>
    <name evidence="3" type="ORF">SCNU_17897</name>
</gene>
<evidence type="ECO:0000313" key="3">
    <source>
        <dbReference type="EMBL" id="EGD53690.1"/>
    </source>
</evidence>
<protein>
    <recommendedName>
        <fullName evidence="2">Antitoxin</fullName>
    </recommendedName>
</protein>
<evidence type="ECO:0000313" key="4">
    <source>
        <dbReference type="Proteomes" id="UP000035065"/>
    </source>
</evidence>
<dbReference type="InterPro" id="IPR006442">
    <property type="entry name" value="Antitoxin_Phd/YefM"/>
</dbReference>
<sequence length="83" mass="9208">MTTVGLRELRQDASNLVRRVEGGDEVTITVSGRPVARLVSAAPKAWREWSAVADLFNGTADPAWEADRQEIDDLATDPWTRRS</sequence>
<proteinExistence type="inferred from homology"/>
<accession>F1YNT3</accession>
<dbReference type="Gene3D" id="3.40.1620.10">
    <property type="entry name" value="YefM-like domain"/>
    <property type="match status" value="1"/>
</dbReference>
<comment type="similarity">
    <text evidence="1 2">Belongs to the phD/YefM antitoxin family.</text>
</comment>
<reference evidence="3 4" key="1">
    <citation type="journal article" date="2011" name="J. Bacteriol.">
        <title>Draft Genome Sequence of Gordonia neofelifaecis NRRL B-59395, a Cholesterol-Degrading Actinomycete.</title>
        <authorList>
            <person name="Ge F."/>
            <person name="Li W."/>
            <person name="Chen G."/>
            <person name="Liu Y."/>
            <person name="Zhang G."/>
            <person name="Yong B."/>
            <person name="Wang Q."/>
            <person name="Wang N."/>
            <person name="Huang Z."/>
            <person name="Li W."/>
            <person name="Wang J."/>
            <person name="Wu C."/>
            <person name="Xie Q."/>
            <person name="Liu G."/>
        </authorList>
    </citation>
    <scope>NUCLEOTIDE SEQUENCE [LARGE SCALE GENOMIC DNA]</scope>
    <source>
        <strain evidence="3 4">NRRL B-59395</strain>
    </source>
</reference>
<dbReference type="NCBIfam" id="TIGR01552">
    <property type="entry name" value="phd_fam"/>
    <property type="match status" value="1"/>
</dbReference>
<evidence type="ECO:0000256" key="1">
    <source>
        <dbReference type="ARBA" id="ARBA00009981"/>
    </source>
</evidence>
<dbReference type="Proteomes" id="UP000035065">
    <property type="component" value="Unassembled WGS sequence"/>
</dbReference>
<dbReference type="RefSeq" id="WP_009680772.1">
    <property type="nucleotide sequence ID" value="NZ_AEUD01000019.1"/>
</dbReference>
<dbReference type="Pfam" id="PF02604">
    <property type="entry name" value="PhdYeFM_antitox"/>
    <property type="match status" value="1"/>
</dbReference>
<organism evidence="3 4">
    <name type="scientific">Gordonia neofelifaecis NRRL B-59395</name>
    <dbReference type="NCBI Taxonomy" id="644548"/>
    <lineage>
        <taxon>Bacteria</taxon>
        <taxon>Bacillati</taxon>
        <taxon>Actinomycetota</taxon>
        <taxon>Actinomycetes</taxon>
        <taxon>Mycobacteriales</taxon>
        <taxon>Gordoniaceae</taxon>
        <taxon>Gordonia</taxon>
    </lineage>
</organism>
<evidence type="ECO:0000256" key="2">
    <source>
        <dbReference type="RuleBase" id="RU362080"/>
    </source>
</evidence>
<keyword evidence="4" id="KW-1185">Reference proteome</keyword>
<dbReference type="EMBL" id="AEUD01000019">
    <property type="protein sequence ID" value="EGD53690.1"/>
    <property type="molecule type" value="Genomic_DNA"/>
</dbReference>
<dbReference type="STRING" id="644548.SCNU_17897"/>
<dbReference type="OrthoDB" id="557859at2"/>
<dbReference type="SUPFAM" id="SSF143120">
    <property type="entry name" value="YefM-like"/>
    <property type="match status" value="1"/>
</dbReference>
<dbReference type="eggNOG" id="COG4118">
    <property type="taxonomic scope" value="Bacteria"/>
</dbReference>
<comment type="caution">
    <text evidence="3">The sequence shown here is derived from an EMBL/GenBank/DDBJ whole genome shotgun (WGS) entry which is preliminary data.</text>
</comment>
<dbReference type="InterPro" id="IPR036165">
    <property type="entry name" value="YefM-like_sf"/>
</dbReference>
<name>F1YNT3_9ACTN</name>
<dbReference type="AlphaFoldDB" id="F1YNT3"/>